<reference evidence="1 2" key="2">
    <citation type="journal article" date="2016" name="Genome Announc.">
        <title>Draft Genome Sequence of Oceanobacillus picturae Heshi-B3, Isolated from Fermented Rice Bran in a Traditional Japanese Seafood Dish.</title>
        <authorList>
            <person name="Akuzawa S."/>
            <person name="Nagaoka J."/>
            <person name="Kanekatsu M."/>
            <person name="Kanesaki Y."/>
            <person name="Suzuki T."/>
        </authorList>
    </citation>
    <scope>NUCLEOTIDE SEQUENCE [LARGE SCALE GENOMIC DNA]</scope>
    <source>
        <strain evidence="1 2">Heshi-B3</strain>
    </source>
</reference>
<dbReference type="SUPFAM" id="SSF56784">
    <property type="entry name" value="HAD-like"/>
    <property type="match status" value="1"/>
</dbReference>
<dbReference type="OrthoDB" id="9806027at2"/>
<evidence type="ECO:0000313" key="2">
    <source>
        <dbReference type="Proteomes" id="UP000052946"/>
    </source>
</evidence>
<dbReference type="Gene3D" id="3.40.50.1000">
    <property type="entry name" value="HAD superfamily/HAD-like"/>
    <property type="match status" value="1"/>
</dbReference>
<organism evidence="1 2">
    <name type="scientific">Oceanobacillus picturae</name>
    <dbReference type="NCBI Taxonomy" id="171693"/>
    <lineage>
        <taxon>Bacteria</taxon>
        <taxon>Bacillati</taxon>
        <taxon>Bacillota</taxon>
        <taxon>Bacilli</taxon>
        <taxon>Bacillales</taxon>
        <taxon>Bacillaceae</taxon>
        <taxon>Oceanobacillus</taxon>
    </lineage>
</organism>
<dbReference type="GO" id="GO:0000287">
    <property type="term" value="F:magnesium ion binding"/>
    <property type="evidence" value="ECO:0007669"/>
    <property type="project" value="TreeGrafter"/>
</dbReference>
<dbReference type="SFLD" id="SFLDG01144">
    <property type="entry name" value="C2.B.4:_PGP_Like"/>
    <property type="match status" value="1"/>
</dbReference>
<name>A0A0U9H349_9BACI</name>
<dbReference type="Pfam" id="PF08282">
    <property type="entry name" value="Hydrolase_3"/>
    <property type="match status" value="1"/>
</dbReference>
<dbReference type="Gene3D" id="3.30.1240.10">
    <property type="match status" value="1"/>
</dbReference>
<evidence type="ECO:0000313" key="1">
    <source>
        <dbReference type="EMBL" id="GAQ17022.1"/>
    </source>
</evidence>
<dbReference type="InterPro" id="IPR000150">
    <property type="entry name" value="Cof"/>
</dbReference>
<dbReference type="PROSITE" id="PS01229">
    <property type="entry name" value="COF_2"/>
    <property type="match status" value="1"/>
</dbReference>
<dbReference type="EMBL" id="BBXV01000012">
    <property type="protein sequence ID" value="GAQ17022.1"/>
    <property type="molecule type" value="Genomic_DNA"/>
</dbReference>
<accession>A0A0U9H349</accession>
<dbReference type="RefSeq" id="WP_058949580.1">
    <property type="nucleotide sequence ID" value="NZ_BBXV01000012.1"/>
</dbReference>
<proteinExistence type="predicted"/>
<dbReference type="SFLD" id="SFLDS00003">
    <property type="entry name" value="Haloacid_Dehalogenase"/>
    <property type="match status" value="1"/>
</dbReference>
<dbReference type="PANTHER" id="PTHR10000">
    <property type="entry name" value="PHOSPHOSERINE PHOSPHATASE"/>
    <property type="match status" value="1"/>
</dbReference>
<dbReference type="SFLD" id="SFLDG01140">
    <property type="entry name" value="C2.B:_Phosphomannomutase_and_P"/>
    <property type="match status" value="1"/>
</dbReference>
<dbReference type="PROSITE" id="PS01228">
    <property type="entry name" value="COF_1"/>
    <property type="match status" value="1"/>
</dbReference>
<dbReference type="PANTHER" id="PTHR10000:SF55">
    <property type="entry name" value="5-AMINO-6-(5-PHOSPHO-D-RIBITYLAMINO)URACIL PHOSPHATASE YCSE"/>
    <property type="match status" value="1"/>
</dbReference>
<comment type="caution">
    <text evidence="1">The sequence shown here is derived from an EMBL/GenBank/DDBJ whole genome shotgun (WGS) entry which is preliminary data.</text>
</comment>
<dbReference type="InterPro" id="IPR006379">
    <property type="entry name" value="HAD-SF_hydro_IIB"/>
</dbReference>
<dbReference type="InterPro" id="IPR023214">
    <property type="entry name" value="HAD_sf"/>
</dbReference>
<dbReference type="CDD" id="cd07516">
    <property type="entry name" value="HAD_Pase"/>
    <property type="match status" value="1"/>
</dbReference>
<reference evidence="2" key="1">
    <citation type="submission" date="2015-07" db="EMBL/GenBank/DDBJ databases">
        <title>Draft Genome Sequence of Oceanobacillus picturae Heshi-B3 that Was Isolated from Fermented Rice Bran with Aging Salted Mackerel, Which Was Named Heshiko as Traditional Fermented Seafood in Japan.</title>
        <authorList>
            <person name="Akuzawa S."/>
            <person name="Nakagawa J."/>
            <person name="Kanekatsu T."/>
            <person name="Kanesaki Y."/>
            <person name="Suzuki T."/>
        </authorList>
    </citation>
    <scope>NUCLEOTIDE SEQUENCE [LARGE SCALE GENOMIC DNA]</scope>
    <source>
        <strain evidence="2">Heshi-B3</strain>
    </source>
</reference>
<protein>
    <submittedName>
        <fullName evidence="1">Hydrolase</fullName>
    </submittedName>
</protein>
<dbReference type="NCBIfam" id="TIGR01484">
    <property type="entry name" value="HAD-SF-IIB"/>
    <property type="match status" value="1"/>
</dbReference>
<keyword evidence="1" id="KW-0378">Hydrolase</keyword>
<sequence>MKLIATDLDGTLLNAKGQVSLENARAIKRAIDLGIKVVVATGRSYGAASKPLKEVELIAPVICLNGANTYSEKMELLREAPLDKATAREVQLRCEQEGIYIELFTSDGVYSTSREKFIQVMIDILQTANPDMSEEDIRRDAEKRFQNEDVHFIESHDELFEREFLQIHKILAFSLDNKKLKDLHSIFDSNPGLAITSSGEVNLEFNHPDAQKGIALEELAKNMGIEMKDVMTLGDNFNDVSMLKMAGRGVAMGNAVEEIKALCQYTTKSNDEHGVAYAIEEMLKEL</sequence>
<gene>
    <name evidence="1" type="ORF">OPHB3_0947</name>
</gene>
<dbReference type="GO" id="GO:0016791">
    <property type="term" value="F:phosphatase activity"/>
    <property type="evidence" value="ECO:0007669"/>
    <property type="project" value="UniProtKB-ARBA"/>
</dbReference>
<dbReference type="GO" id="GO:0005829">
    <property type="term" value="C:cytosol"/>
    <property type="evidence" value="ECO:0007669"/>
    <property type="project" value="TreeGrafter"/>
</dbReference>
<dbReference type="AlphaFoldDB" id="A0A0U9H349"/>
<dbReference type="NCBIfam" id="TIGR00099">
    <property type="entry name" value="Cof-subfamily"/>
    <property type="match status" value="1"/>
</dbReference>
<dbReference type="Proteomes" id="UP000052946">
    <property type="component" value="Unassembled WGS sequence"/>
</dbReference>
<dbReference type="InterPro" id="IPR036412">
    <property type="entry name" value="HAD-like_sf"/>
</dbReference>